<name>H5Y645_9FIRM</name>
<feature type="transmembrane region" description="Helical" evidence="9">
    <location>
        <begin position="55"/>
        <end position="72"/>
    </location>
</feature>
<keyword evidence="8 9" id="KW-0472">Membrane</keyword>
<dbReference type="SUPFAM" id="SSF52540">
    <property type="entry name" value="P-loop containing nucleoside triphosphate hydrolases"/>
    <property type="match status" value="1"/>
</dbReference>
<dbReference type="Gene3D" id="1.20.1560.10">
    <property type="entry name" value="ABC transporter type 1, transmembrane domain"/>
    <property type="match status" value="1"/>
</dbReference>
<dbReference type="PROSITE" id="PS00211">
    <property type="entry name" value="ABC_TRANSPORTER_1"/>
    <property type="match status" value="1"/>
</dbReference>
<evidence type="ECO:0000256" key="1">
    <source>
        <dbReference type="ARBA" id="ARBA00004651"/>
    </source>
</evidence>
<dbReference type="Pfam" id="PF00005">
    <property type="entry name" value="ABC_tran"/>
    <property type="match status" value="1"/>
</dbReference>
<dbReference type="RefSeq" id="WP_007785772.1">
    <property type="nucleotide sequence ID" value="NZ_CM001441.1"/>
</dbReference>
<evidence type="ECO:0000256" key="6">
    <source>
        <dbReference type="ARBA" id="ARBA00022840"/>
    </source>
</evidence>
<dbReference type="InterPro" id="IPR003593">
    <property type="entry name" value="AAA+_ATPase"/>
</dbReference>
<keyword evidence="6" id="KW-0067">ATP-binding</keyword>
<evidence type="ECO:0000259" key="10">
    <source>
        <dbReference type="PROSITE" id="PS50893"/>
    </source>
</evidence>
<dbReference type="PROSITE" id="PS50929">
    <property type="entry name" value="ABC_TM1F"/>
    <property type="match status" value="1"/>
</dbReference>
<evidence type="ECO:0000256" key="7">
    <source>
        <dbReference type="ARBA" id="ARBA00022989"/>
    </source>
</evidence>
<dbReference type="AlphaFoldDB" id="H5Y645"/>
<feature type="transmembrane region" description="Helical" evidence="9">
    <location>
        <begin position="130"/>
        <end position="151"/>
    </location>
</feature>
<dbReference type="InterPro" id="IPR027417">
    <property type="entry name" value="P-loop_NTPase"/>
</dbReference>
<dbReference type="InterPro" id="IPR011527">
    <property type="entry name" value="ABC1_TM_dom"/>
</dbReference>
<evidence type="ECO:0000256" key="2">
    <source>
        <dbReference type="ARBA" id="ARBA00022448"/>
    </source>
</evidence>
<dbReference type="GO" id="GO:0016887">
    <property type="term" value="F:ATP hydrolysis activity"/>
    <property type="evidence" value="ECO:0007669"/>
    <property type="project" value="InterPro"/>
</dbReference>
<dbReference type="SMART" id="SM00382">
    <property type="entry name" value="AAA"/>
    <property type="match status" value="1"/>
</dbReference>
<keyword evidence="5" id="KW-0547">Nucleotide-binding</keyword>
<accession>H5Y645</accession>
<dbReference type="FunFam" id="3.40.50.300:FF:000221">
    <property type="entry name" value="Multidrug ABC transporter ATP-binding protein"/>
    <property type="match status" value="1"/>
</dbReference>
<dbReference type="GO" id="GO:0034040">
    <property type="term" value="F:ATPase-coupled lipid transmembrane transporter activity"/>
    <property type="evidence" value="ECO:0007669"/>
    <property type="project" value="TreeGrafter"/>
</dbReference>
<feature type="transmembrane region" description="Helical" evidence="9">
    <location>
        <begin position="20"/>
        <end position="43"/>
    </location>
</feature>
<dbReference type="Proteomes" id="UP000005104">
    <property type="component" value="Chromosome"/>
</dbReference>
<dbReference type="PANTHER" id="PTHR24221">
    <property type="entry name" value="ATP-BINDING CASSETTE SUB-FAMILY B"/>
    <property type="match status" value="1"/>
</dbReference>
<dbReference type="STRING" id="768710.DesyoDRAFT_4089"/>
<dbReference type="InterPro" id="IPR036640">
    <property type="entry name" value="ABC1_TM_sf"/>
</dbReference>
<dbReference type="Gene3D" id="3.40.50.300">
    <property type="entry name" value="P-loop containing nucleotide triphosphate hydrolases"/>
    <property type="match status" value="1"/>
</dbReference>
<dbReference type="PROSITE" id="PS50893">
    <property type="entry name" value="ABC_TRANSPORTER_2"/>
    <property type="match status" value="1"/>
</dbReference>
<gene>
    <name evidence="12" type="ORF">DesyoDRAFT_4089</name>
</gene>
<keyword evidence="7 9" id="KW-1133">Transmembrane helix</keyword>
<reference evidence="12 13" key="1">
    <citation type="submission" date="2011-11" db="EMBL/GenBank/DDBJ databases">
        <title>The Noncontiguous Finished genome of Desulfosporosinus youngiae DSM 17734.</title>
        <authorList>
            <consortium name="US DOE Joint Genome Institute (JGI-PGF)"/>
            <person name="Lucas S."/>
            <person name="Han J."/>
            <person name="Lapidus A."/>
            <person name="Cheng J.-F."/>
            <person name="Goodwin L."/>
            <person name="Pitluck S."/>
            <person name="Peters L."/>
            <person name="Ovchinnikova G."/>
            <person name="Lu M."/>
            <person name="Land M.L."/>
            <person name="Hauser L."/>
            <person name="Pester M."/>
            <person name="Spring S."/>
            <person name="Ollivier B."/>
            <person name="Rattei T."/>
            <person name="Klenk H.-P."/>
            <person name="Wagner M."/>
            <person name="Loy A."/>
            <person name="Woyke T.J."/>
        </authorList>
    </citation>
    <scope>NUCLEOTIDE SEQUENCE [LARGE SCALE GENOMIC DNA]</scope>
    <source>
        <strain evidence="12 13">DSM 17734</strain>
    </source>
</reference>
<evidence type="ECO:0000256" key="5">
    <source>
        <dbReference type="ARBA" id="ARBA00022741"/>
    </source>
</evidence>
<evidence type="ECO:0000256" key="4">
    <source>
        <dbReference type="ARBA" id="ARBA00022692"/>
    </source>
</evidence>
<proteinExistence type="predicted"/>
<dbReference type="PANTHER" id="PTHR24221:SF646">
    <property type="entry name" value="HAEMOLYSIN SECRETION ATP-BINDING PROTEIN"/>
    <property type="match status" value="1"/>
</dbReference>
<organism evidence="12 13">
    <name type="scientific">Desulfosporosinus youngiae DSM 17734</name>
    <dbReference type="NCBI Taxonomy" id="768710"/>
    <lineage>
        <taxon>Bacteria</taxon>
        <taxon>Bacillati</taxon>
        <taxon>Bacillota</taxon>
        <taxon>Clostridia</taxon>
        <taxon>Eubacteriales</taxon>
        <taxon>Desulfitobacteriaceae</taxon>
        <taxon>Desulfosporosinus</taxon>
    </lineage>
</organism>
<dbReference type="SUPFAM" id="SSF90123">
    <property type="entry name" value="ABC transporter transmembrane region"/>
    <property type="match status" value="1"/>
</dbReference>
<evidence type="ECO:0000256" key="3">
    <source>
        <dbReference type="ARBA" id="ARBA00022475"/>
    </source>
</evidence>
<dbReference type="OrthoDB" id="9771903at2"/>
<evidence type="ECO:0000313" key="13">
    <source>
        <dbReference type="Proteomes" id="UP000005104"/>
    </source>
</evidence>
<dbReference type="Pfam" id="PF00664">
    <property type="entry name" value="ABC_membrane"/>
    <property type="match status" value="1"/>
</dbReference>
<dbReference type="InterPro" id="IPR017871">
    <property type="entry name" value="ABC_transporter-like_CS"/>
</dbReference>
<keyword evidence="13" id="KW-1185">Reference proteome</keyword>
<evidence type="ECO:0000259" key="11">
    <source>
        <dbReference type="PROSITE" id="PS50929"/>
    </source>
</evidence>
<keyword evidence="3" id="KW-1003">Cell membrane</keyword>
<keyword evidence="4 9" id="KW-0812">Transmembrane</keyword>
<evidence type="ECO:0000313" key="12">
    <source>
        <dbReference type="EMBL" id="EHQ91055.1"/>
    </source>
</evidence>
<protein>
    <submittedName>
        <fullName evidence="12">ATPase and permease component of ABC-type transporter involved in cytochrome bd biosynthesis</fullName>
    </submittedName>
</protein>
<dbReference type="GO" id="GO:0005886">
    <property type="term" value="C:plasma membrane"/>
    <property type="evidence" value="ECO:0007669"/>
    <property type="project" value="UniProtKB-SubCell"/>
</dbReference>
<feature type="transmembrane region" description="Helical" evidence="9">
    <location>
        <begin position="157"/>
        <end position="180"/>
    </location>
</feature>
<dbReference type="InterPro" id="IPR039421">
    <property type="entry name" value="Type_1_exporter"/>
</dbReference>
<dbReference type="eggNOG" id="COG4988">
    <property type="taxonomic scope" value="Bacteria"/>
</dbReference>
<evidence type="ECO:0000256" key="8">
    <source>
        <dbReference type="ARBA" id="ARBA00023136"/>
    </source>
</evidence>
<feature type="domain" description="ABC transmembrane type-1" evidence="11">
    <location>
        <begin position="22"/>
        <end position="298"/>
    </location>
</feature>
<comment type="subcellular location">
    <subcellularLocation>
        <location evidence="1">Cell membrane</location>
        <topology evidence="1">Multi-pass membrane protein</topology>
    </subcellularLocation>
</comment>
<dbReference type="GO" id="GO:0005524">
    <property type="term" value="F:ATP binding"/>
    <property type="evidence" value="ECO:0007669"/>
    <property type="project" value="UniProtKB-KW"/>
</dbReference>
<feature type="transmembrane region" description="Helical" evidence="9">
    <location>
        <begin position="240"/>
        <end position="263"/>
    </location>
</feature>
<sequence>MGAYGRLLRYVAAIKNEVAWKVLIGLAISTTYIGQAFAMAKAVSVVFLGGSVSDIAGYLVIALAAVFLRGFLTRLMESYSKVVAAKVKNKIRLLIFDKILRLGPGYLSNKRSGRVQSLVLDGIESLEPFLVYYVPQIITIAISGLVIGFYLTLLDGVTGIIIIIAMMLCVIVPYLTVPLVSRSIVTYWRSYALLNAQYVDAMQGMTTLKAFKASRSKGEELAGNALAFYRQAIRNTTFSLIDSGLMMLLTSIAASVTVAIAAYRTDLGIIPIGAVSAFLFLAAECARPMVDLNNYWHNSFLGLSVAEELFEIVDQELVITERENPDQTSLEQGLPSLQFSEVSFAYQEGEKPALDKVTLDIQPGQTIAVVGKSGSGKSTLVNLLLRFYDPSQGRILMNGVDLKDYAIDYLQQKIAVVFQDTYLFHDSIAENLRMAQPQADDRALKAAAKSAGAHDFIRALPAGYQTVIGERGATLSGGERQRLALARAILKDAPLLILDEATSSVDAKSEALIQKTLESLTRNRTTIIIAHRLSTIQNADKIYVLDESRLAETGTHEELLQLKGVYAGLVDAQRRGNGHE</sequence>
<dbReference type="EMBL" id="CM001441">
    <property type="protein sequence ID" value="EHQ91055.1"/>
    <property type="molecule type" value="Genomic_DNA"/>
</dbReference>
<feature type="domain" description="ABC transporter" evidence="10">
    <location>
        <begin position="337"/>
        <end position="572"/>
    </location>
</feature>
<dbReference type="GO" id="GO:0140359">
    <property type="term" value="F:ABC-type transporter activity"/>
    <property type="evidence" value="ECO:0007669"/>
    <property type="project" value="InterPro"/>
</dbReference>
<dbReference type="HOGENOM" id="CLU_000604_84_3_9"/>
<evidence type="ECO:0000256" key="9">
    <source>
        <dbReference type="SAM" id="Phobius"/>
    </source>
</evidence>
<dbReference type="InterPro" id="IPR003439">
    <property type="entry name" value="ABC_transporter-like_ATP-bd"/>
</dbReference>
<keyword evidence="2" id="KW-0813">Transport</keyword>